<feature type="compositionally biased region" description="Low complexity" evidence="1">
    <location>
        <begin position="859"/>
        <end position="880"/>
    </location>
</feature>
<feature type="compositionally biased region" description="Low complexity" evidence="1">
    <location>
        <begin position="920"/>
        <end position="935"/>
    </location>
</feature>
<dbReference type="AlphaFoldDB" id="A0A813G024"/>
<feature type="compositionally biased region" description="Basic and acidic residues" evidence="1">
    <location>
        <begin position="827"/>
        <end position="851"/>
    </location>
</feature>
<evidence type="ECO:0000256" key="1">
    <source>
        <dbReference type="SAM" id="MobiDB-lite"/>
    </source>
</evidence>
<feature type="compositionally biased region" description="Low complexity" evidence="1">
    <location>
        <begin position="968"/>
        <end position="978"/>
    </location>
</feature>
<feature type="non-terminal residue" evidence="2">
    <location>
        <position position="1"/>
    </location>
</feature>
<evidence type="ECO:0000313" key="3">
    <source>
        <dbReference type="Proteomes" id="UP000654075"/>
    </source>
</evidence>
<comment type="caution">
    <text evidence="2">The sequence shown here is derived from an EMBL/GenBank/DDBJ whole genome shotgun (WGS) entry which is preliminary data.</text>
</comment>
<name>A0A813G024_POLGL</name>
<organism evidence="2 3">
    <name type="scientific">Polarella glacialis</name>
    <name type="common">Dinoflagellate</name>
    <dbReference type="NCBI Taxonomy" id="89957"/>
    <lineage>
        <taxon>Eukaryota</taxon>
        <taxon>Sar</taxon>
        <taxon>Alveolata</taxon>
        <taxon>Dinophyceae</taxon>
        <taxon>Suessiales</taxon>
        <taxon>Suessiaceae</taxon>
        <taxon>Polarella</taxon>
    </lineage>
</organism>
<feature type="compositionally biased region" description="Low complexity" evidence="1">
    <location>
        <begin position="93"/>
        <end position="103"/>
    </location>
</feature>
<dbReference type="EMBL" id="CAJNNV010026448">
    <property type="protein sequence ID" value="CAE8618199.1"/>
    <property type="molecule type" value="Genomic_DNA"/>
</dbReference>
<feature type="region of interest" description="Disordered" evidence="1">
    <location>
        <begin position="161"/>
        <end position="189"/>
    </location>
</feature>
<feature type="compositionally biased region" description="Low complexity" evidence="1">
    <location>
        <begin position="581"/>
        <end position="592"/>
    </location>
</feature>
<sequence>ASCGLRLDKQRDDLKEQLARLQQNTAPTGASVVDKATTDSAEQVAIVTKGLERIERLLDLSMAGPKLQSGEPLKSQHSEQILERLDELLQAVSAQAQQQQKQAGEPQDFPKPDQTGRLEGLAGRLEGVLALASQRGQQDATHNSQQSKQIIDRLDELLQAASAQKSQAGEPQNIHQPGHIDATHTSQQSEQILDRLDELLQSVSAQKLQAGEPQNIHQPGQLEKLEGLLETLVSQRGQDDATHNSQHSEQILDRLDELLQSVSAQKLQAGEPQNIHQPGQIEKLEGLLETLVSQRGQDDATHNSQQSEQILDRLDELLQSVSAQKLQAGEPQNIHQPGQIQKLEGLLETLVSQRGQDDATHNSQQSEQILDRLDELLQSASAQKLQAGEPQNVPQPGQLGRLEGLLDTLVSQRGQEDANNSSHQSEQILDRLDELLQVQSGEQQQSGRPAGGEPQSGQHSEQILERMEEMQETMTLQKMHAQQSEQILERLEELLESALAQKPPPVNLQSQSTANADQERHAEHQRLNAATEATVRASQAVDHVVQQSQRILQRMEALSVSDAPGARSPGRRSRSPPPQPQQQQLPGNQPSPRGGVSWPELVEASERLAERVASSVSEQLGAIVTASSQDLYASIRRPSQAMNRGNTDYSGSEVAAGIGFLEQAARSHSATLSELLRLGRASLEQVKCSEEITAGRLGGLRGALDGWMEHSLNLMKLGRSEPGDAWSELPDTQQARSLQQPHQEYHQQPYQQQYQQHVQHLQRIQHQHQQPNLQHRQQQQQQQQQQPQQHHYQIKQQQQQQQQIQQPTQQLQLSQPFHSQLTQNNGGERRDSHDEAPGGQERTDDLERSRALAEPPGSAAADFAQQPQQQQQQQDSQAISPQAYAALRPRPASAGRVGRMDLDPEAFRYHGAHFGESFTSQQNSQHSSHNGSRGSLNNGRQVSGTGSSQFSSRELQLQHSFGGASHEASASDSAGWADSRPRPPSAGRDRPQRPVSAGSYSVGSRGRGGPCQSNGHGWHNTASSGSLKGQRDVRAGSNGAAWGRSRRPMSAAASISHALEDEVRRQAVRVGMNAING</sequence>
<keyword evidence="3" id="KW-1185">Reference proteome</keyword>
<feature type="compositionally biased region" description="Low complexity" evidence="1">
    <location>
        <begin position="995"/>
        <end position="1004"/>
    </location>
</feature>
<protein>
    <submittedName>
        <fullName evidence="2">Uncharacterized protein</fullName>
    </submittedName>
</protein>
<feature type="compositionally biased region" description="Polar residues" evidence="1">
    <location>
        <begin position="817"/>
        <end position="826"/>
    </location>
</feature>
<feature type="compositionally biased region" description="Polar residues" evidence="1">
    <location>
        <begin position="1011"/>
        <end position="1027"/>
    </location>
</feature>
<feature type="region of interest" description="Disordered" evidence="1">
    <location>
        <begin position="502"/>
        <end position="525"/>
    </location>
</feature>
<gene>
    <name evidence="2" type="ORF">PGLA1383_LOCUS35840</name>
</gene>
<feature type="region of interest" description="Disordered" evidence="1">
    <location>
        <begin position="558"/>
        <end position="597"/>
    </location>
</feature>
<feature type="compositionally biased region" description="Low complexity" evidence="1">
    <location>
        <begin position="739"/>
        <end position="816"/>
    </location>
</feature>
<dbReference type="Proteomes" id="UP000654075">
    <property type="component" value="Unassembled WGS sequence"/>
</dbReference>
<feature type="region of interest" description="Disordered" evidence="1">
    <location>
        <begin position="440"/>
        <end position="461"/>
    </location>
</feature>
<feature type="compositionally biased region" description="Polar residues" evidence="1">
    <location>
        <begin position="936"/>
        <end position="959"/>
    </location>
</feature>
<feature type="compositionally biased region" description="Polar residues" evidence="1">
    <location>
        <begin position="507"/>
        <end position="516"/>
    </location>
</feature>
<accession>A0A813G024</accession>
<feature type="region of interest" description="Disordered" evidence="1">
    <location>
        <begin position="919"/>
        <end position="1050"/>
    </location>
</feature>
<feature type="region of interest" description="Disordered" evidence="1">
    <location>
        <begin position="93"/>
        <end position="118"/>
    </location>
</feature>
<feature type="region of interest" description="Disordered" evidence="1">
    <location>
        <begin position="723"/>
        <end position="880"/>
    </location>
</feature>
<evidence type="ECO:0000313" key="2">
    <source>
        <dbReference type="EMBL" id="CAE8618199.1"/>
    </source>
</evidence>
<reference evidence="2" key="1">
    <citation type="submission" date="2021-02" db="EMBL/GenBank/DDBJ databases">
        <authorList>
            <person name="Dougan E. K."/>
            <person name="Rhodes N."/>
            <person name="Thang M."/>
            <person name="Chan C."/>
        </authorList>
    </citation>
    <scope>NUCLEOTIDE SEQUENCE</scope>
</reference>
<proteinExistence type="predicted"/>